<gene>
    <name evidence="1" type="ORF">PG997_015126</name>
</gene>
<accession>A0ABR1UVS2</accession>
<sequence length="74" mass="8212">MYFFDEFVNATNPKAGCGSLRCSPSPIESHLGNPGMLQGLGLPALWRVGDDLFSERLTQLLNTFWIVSIALKRL</sequence>
<dbReference type="Proteomes" id="UP001433268">
    <property type="component" value="Unassembled WGS sequence"/>
</dbReference>
<name>A0ABR1UVS2_9PEZI</name>
<proteinExistence type="predicted"/>
<organism evidence="1 2">
    <name type="scientific">Apiospora hydei</name>
    <dbReference type="NCBI Taxonomy" id="1337664"/>
    <lineage>
        <taxon>Eukaryota</taxon>
        <taxon>Fungi</taxon>
        <taxon>Dikarya</taxon>
        <taxon>Ascomycota</taxon>
        <taxon>Pezizomycotina</taxon>
        <taxon>Sordariomycetes</taxon>
        <taxon>Xylariomycetidae</taxon>
        <taxon>Amphisphaeriales</taxon>
        <taxon>Apiosporaceae</taxon>
        <taxon>Apiospora</taxon>
    </lineage>
</organism>
<evidence type="ECO:0000313" key="2">
    <source>
        <dbReference type="Proteomes" id="UP001433268"/>
    </source>
</evidence>
<dbReference type="RefSeq" id="XP_066661628.1">
    <property type="nucleotide sequence ID" value="XM_066819440.1"/>
</dbReference>
<dbReference type="EMBL" id="JAQQWN010000010">
    <property type="protein sequence ID" value="KAK8063029.1"/>
    <property type="molecule type" value="Genomic_DNA"/>
</dbReference>
<evidence type="ECO:0000313" key="1">
    <source>
        <dbReference type="EMBL" id="KAK8063029.1"/>
    </source>
</evidence>
<dbReference type="GeneID" id="92052500"/>
<protein>
    <submittedName>
        <fullName evidence="1">Uncharacterized protein</fullName>
    </submittedName>
</protein>
<comment type="caution">
    <text evidence="1">The sequence shown here is derived from an EMBL/GenBank/DDBJ whole genome shotgun (WGS) entry which is preliminary data.</text>
</comment>
<reference evidence="1 2" key="1">
    <citation type="submission" date="2023-01" db="EMBL/GenBank/DDBJ databases">
        <title>Analysis of 21 Apiospora genomes using comparative genomics revels a genus with tremendous synthesis potential of carbohydrate active enzymes and secondary metabolites.</title>
        <authorList>
            <person name="Sorensen T."/>
        </authorList>
    </citation>
    <scope>NUCLEOTIDE SEQUENCE [LARGE SCALE GENOMIC DNA]</scope>
    <source>
        <strain evidence="1 2">CBS 114990</strain>
    </source>
</reference>
<keyword evidence="2" id="KW-1185">Reference proteome</keyword>